<dbReference type="Proteomes" id="UP000265836">
    <property type="component" value="Unassembled WGS sequence"/>
</dbReference>
<dbReference type="PANTHER" id="PTHR32071:SF120">
    <property type="entry name" value="TRANSCRIPTIONAL REGULATOR-RELATED"/>
    <property type="match status" value="1"/>
</dbReference>
<dbReference type="GO" id="GO:0043565">
    <property type="term" value="F:sequence-specific DNA binding"/>
    <property type="evidence" value="ECO:0007669"/>
    <property type="project" value="InterPro"/>
</dbReference>
<dbReference type="Pfam" id="PF02954">
    <property type="entry name" value="HTH_8"/>
    <property type="match status" value="1"/>
</dbReference>
<dbReference type="PROSITE" id="PS50045">
    <property type="entry name" value="SIGMA54_INTERACT_4"/>
    <property type="match status" value="1"/>
</dbReference>
<evidence type="ECO:0000313" key="7">
    <source>
        <dbReference type="Proteomes" id="UP000265836"/>
    </source>
</evidence>
<keyword evidence="2" id="KW-0067">ATP-binding</keyword>
<dbReference type="InterPro" id="IPR027417">
    <property type="entry name" value="P-loop_NTPase"/>
</dbReference>
<dbReference type="Pfam" id="PF14532">
    <property type="entry name" value="Sigma54_activ_2"/>
    <property type="match status" value="1"/>
</dbReference>
<keyword evidence="6" id="KW-0238">DNA-binding</keyword>
<dbReference type="Pfam" id="PF25601">
    <property type="entry name" value="AAA_lid_14"/>
    <property type="match status" value="1"/>
</dbReference>
<sequence>MLEAVSVASRQLFVVEPAADCESLFSLLQAAGWTLHRCHLERLTAQAGDVVLMRLPDQPSSQLLTVLEQSQACWVALLDEPPQPSMKALLGERFFAAHSLPLNAVNLLDTLQQTQVFARLSKQQGERQTRHFLGNSSQARSLRQQLERLASWSGPIVISGEHGSGKKLLARLLHEASPRAGQVLVHVDCVRDGSGLFDEQGPLAAAARTTVVLDGVAGLSAQDQQRLLQTLQGKPDLALLIISRGELEQALLQGSFREDLYRLLVGQQLQTIKLREQHGDLLLLAEHIARLHGSSASRRQRSFSDDAIDAMTAHAWPGNVRELCSRVVRALAQARGRPINAQDLGLEAVHSHDAEVVTLEDYILRAERQALDDVLARHTHNMSQAARSLGISRPTFYRLLHKHRLR</sequence>
<dbReference type="InterPro" id="IPR002197">
    <property type="entry name" value="HTH_Fis"/>
</dbReference>
<name>A0A397NEI2_ECTOL</name>
<dbReference type="InterPro" id="IPR002078">
    <property type="entry name" value="Sigma_54_int"/>
</dbReference>
<protein>
    <submittedName>
        <fullName evidence="6">DNA-binding NtrC family response regulator</fullName>
    </submittedName>
</protein>
<dbReference type="InterPro" id="IPR009057">
    <property type="entry name" value="Homeodomain-like_sf"/>
</dbReference>
<dbReference type="Gene3D" id="3.40.50.300">
    <property type="entry name" value="P-loop containing nucleotide triphosphate hydrolases"/>
    <property type="match status" value="1"/>
</dbReference>
<gene>
    <name evidence="6" type="ORF">DFO61_0349</name>
</gene>
<dbReference type="GO" id="GO:0006355">
    <property type="term" value="P:regulation of DNA-templated transcription"/>
    <property type="evidence" value="ECO:0007669"/>
    <property type="project" value="InterPro"/>
</dbReference>
<dbReference type="PRINTS" id="PR01590">
    <property type="entry name" value="HTHFIS"/>
</dbReference>
<evidence type="ECO:0000313" key="6">
    <source>
        <dbReference type="EMBL" id="RIA35896.1"/>
    </source>
</evidence>
<evidence type="ECO:0000256" key="1">
    <source>
        <dbReference type="ARBA" id="ARBA00022741"/>
    </source>
</evidence>
<dbReference type="InterPro" id="IPR058031">
    <property type="entry name" value="AAA_lid_NorR"/>
</dbReference>
<dbReference type="AlphaFoldDB" id="A0A397NEI2"/>
<evidence type="ECO:0000256" key="2">
    <source>
        <dbReference type="ARBA" id="ARBA00022840"/>
    </source>
</evidence>
<accession>A0A397NEI2</accession>
<dbReference type="GO" id="GO:0005524">
    <property type="term" value="F:ATP binding"/>
    <property type="evidence" value="ECO:0007669"/>
    <property type="project" value="UniProtKB-KW"/>
</dbReference>
<organism evidence="6 7">
    <name type="scientific">Ectopseudomonas oleovorans</name>
    <name type="common">Pseudomonas oleovorans</name>
    <dbReference type="NCBI Taxonomy" id="301"/>
    <lineage>
        <taxon>Bacteria</taxon>
        <taxon>Pseudomonadati</taxon>
        <taxon>Pseudomonadota</taxon>
        <taxon>Gammaproteobacteria</taxon>
        <taxon>Pseudomonadales</taxon>
        <taxon>Pseudomonadaceae</taxon>
        <taxon>Ectopseudomonas</taxon>
    </lineage>
</organism>
<evidence type="ECO:0000256" key="4">
    <source>
        <dbReference type="ARBA" id="ARBA00023163"/>
    </source>
</evidence>
<evidence type="ECO:0000259" key="5">
    <source>
        <dbReference type="PROSITE" id="PS50045"/>
    </source>
</evidence>
<keyword evidence="3" id="KW-0805">Transcription regulation</keyword>
<dbReference type="SUPFAM" id="SSF52540">
    <property type="entry name" value="P-loop containing nucleoside triphosphate hydrolases"/>
    <property type="match status" value="1"/>
</dbReference>
<feature type="domain" description="Sigma-54 factor interaction" evidence="5">
    <location>
        <begin position="132"/>
        <end position="332"/>
    </location>
</feature>
<dbReference type="RefSeq" id="WP_170965104.1">
    <property type="nucleotide sequence ID" value="NZ_QXDA01000001.1"/>
</dbReference>
<comment type="caution">
    <text evidence="6">The sequence shown here is derived from an EMBL/GenBank/DDBJ whole genome shotgun (WGS) entry which is preliminary data.</text>
</comment>
<dbReference type="EMBL" id="QXDA01000001">
    <property type="protein sequence ID" value="RIA35896.1"/>
    <property type="molecule type" value="Genomic_DNA"/>
</dbReference>
<keyword evidence="4" id="KW-0804">Transcription</keyword>
<reference evidence="6 7" key="1">
    <citation type="submission" date="2018-08" db="EMBL/GenBank/DDBJ databases">
        <title>Genome sequencing of rice bacterial endophytes.</title>
        <authorList>
            <person name="Venturi V."/>
        </authorList>
    </citation>
    <scope>NUCLEOTIDE SEQUENCE [LARGE SCALE GENOMIC DNA]</scope>
    <source>
        <strain evidence="6 7">E1205</strain>
    </source>
</reference>
<dbReference type="SUPFAM" id="SSF46689">
    <property type="entry name" value="Homeodomain-like"/>
    <property type="match status" value="1"/>
</dbReference>
<dbReference type="Gene3D" id="1.10.8.60">
    <property type="match status" value="1"/>
</dbReference>
<evidence type="ECO:0000256" key="3">
    <source>
        <dbReference type="ARBA" id="ARBA00023015"/>
    </source>
</evidence>
<keyword evidence="1" id="KW-0547">Nucleotide-binding</keyword>
<proteinExistence type="predicted"/>
<dbReference type="Gene3D" id="1.10.10.60">
    <property type="entry name" value="Homeodomain-like"/>
    <property type="match status" value="1"/>
</dbReference>
<dbReference type="PANTHER" id="PTHR32071">
    <property type="entry name" value="TRANSCRIPTIONAL REGULATORY PROTEIN"/>
    <property type="match status" value="1"/>
</dbReference>